<evidence type="ECO:0000256" key="1">
    <source>
        <dbReference type="SAM" id="Phobius"/>
    </source>
</evidence>
<gene>
    <name evidence="3" type="ORF">CSEC_0498</name>
</gene>
<keyword evidence="1" id="KW-0472">Membrane</keyword>
<reference evidence="3" key="1">
    <citation type="submission" date="2013-12" db="EMBL/GenBank/DDBJ databases">
        <authorList>
            <person name="Linke B."/>
        </authorList>
    </citation>
    <scope>NUCLEOTIDE SEQUENCE [LARGE SCALE GENOMIC DNA]</scope>
    <source>
        <strain evidence="3">CRIB-18</strain>
    </source>
</reference>
<dbReference type="EMBL" id="CCEJ010000003">
    <property type="protein sequence ID" value="CDR33333.1"/>
    <property type="molecule type" value="Genomic_DNA"/>
</dbReference>
<comment type="caution">
    <text evidence="3">The sequence shown here is derived from an EMBL/GenBank/DDBJ whole genome shotgun (WGS) entry which is preliminary data.</text>
</comment>
<accession>A0A090D151</accession>
<evidence type="ECO:0000313" key="3">
    <source>
        <dbReference type="EMBL" id="CDR33333.1"/>
    </source>
</evidence>
<feature type="transmembrane region" description="Helical" evidence="1">
    <location>
        <begin position="85"/>
        <end position="103"/>
    </location>
</feature>
<dbReference type="AlphaFoldDB" id="A0A090D151"/>
<name>A0A090D151_9BACT</name>
<dbReference type="eggNOG" id="ENOG5033CU3">
    <property type="taxonomic scope" value="Bacteria"/>
</dbReference>
<proteinExistence type="predicted"/>
<keyword evidence="1" id="KW-1133">Transmembrane helix</keyword>
<dbReference type="InterPro" id="IPR025640">
    <property type="entry name" value="GYF_2"/>
</dbReference>
<feature type="domain" description="GYF" evidence="2">
    <location>
        <begin position="7"/>
        <end position="53"/>
    </location>
</feature>
<keyword evidence="4" id="KW-1185">Reference proteome</keyword>
<reference evidence="3" key="2">
    <citation type="submission" date="2014-09" db="EMBL/GenBank/DDBJ databases">
        <title>Criblamydia sequanensis harbors a mega-plasmid encoding arsenite resistance.</title>
        <authorList>
            <person name="Bertelli C."/>
            <person name="Goesmann A."/>
            <person name="Greub G."/>
        </authorList>
    </citation>
    <scope>NUCLEOTIDE SEQUENCE [LARGE SCALE GENOMIC DNA]</scope>
    <source>
        <strain evidence="3">CRIB-18</strain>
    </source>
</reference>
<dbReference type="OrthoDB" id="9812349at2"/>
<sequence length="106" mass="12600">MLNDRIWYLFIDDREEGPYSKAELKFDRRITPSTLARKEGSLSWLPISFYKELEDLFEKEREESDSLSENMQSELAMPLETGPPLLFFIVLVLISLLYFYLLVNRE</sequence>
<evidence type="ECO:0000259" key="2">
    <source>
        <dbReference type="Pfam" id="PF14237"/>
    </source>
</evidence>
<evidence type="ECO:0000313" key="4">
    <source>
        <dbReference type="Proteomes" id="UP000031552"/>
    </source>
</evidence>
<dbReference type="Proteomes" id="UP000031552">
    <property type="component" value="Unassembled WGS sequence"/>
</dbReference>
<protein>
    <submittedName>
        <fullName evidence="3">Conserved putative membrane protein</fullName>
    </submittedName>
</protein>
<organism evidence="3 4">
    <name type="scientific">Candidatus Criblamydia sequanensis CRIB-18</name>
    <dbReference type="NCBI Taxonomy" id="1437425"/>
    <lineage>
        <taxon>Bacteria</taxon>
        <taxon>Pseudomonadati</taxon>
        <taxon>Chlamydiota</taxon>
        <taxon>Chlamydiia</taxon>
        <taxon>Parachlamydiales</taxon>
        <taxon>Candidatus Criblamydiaceae</taxon>
        <taxon>Candidatus Criblamydia</taxon>
    </lineage>
</organism>
<dbReference type="STRING" id="1437425.CSEC_0498"/>
<keyword evidence="1" id="KW-0812">Transmembrane</keyword>
<dbReference type="Pfam" id="PF14237">
    <property type="entry name" value="GYF_2"/>
    <property type="match status" value="1"/>
</dbReference>
<dbReference type="RefSeq" id="WP_041016842.1">
    <property type="nucleotide sequence ID" value="NZ_CCEJ010000003.1"/>
</dbReference>